<dbReference type="AlphaFoldDB" id="A0A1G2JBI1"/>
<proteinExistence type="predicted"/>
<dbReference type="EMBL" id="MHPP01000019">
    <property type="protein sequence ID" value="OGZ84303.1"/>
    <property type="molecule type" value="Genomic_DNA"/>
</dbReference>
<evidence type="ECO:0000256" key="1">
    <source>
        <dbReference type="SAM" id="Coils"/>
    </source>
</evidence>
<keyword evidence="1" id="KW-0175">Coiled coil</keyword>
<name>A0A1G2JBI1_9BACT</name>
<evidence type="ECO:0000313" key="4">
    <source>
        <dbReference type="Proteomes" id="UP000177751"/>
    </source>
</evidence>
<sequence>MPKNMESGLIQEKPEEQISPENNNDGGEKTAKERLAELNKRMSKLPPDERAHMVGGELRGSEEGRALWHEVIEVSRTAYREEELENAKNKLEETKKELARKKELVQTEQELKRAREELDNLLQK</sequence>
<feature type="coiled-coil region" evidence="1">
    <location>
        <begin position="77"/>
        <end position="124"/>
    </location>
</feature>
<accession>A0A1G2JBI1</accession>
<feature type="region of interest" description="Disordered" evidence="2">
    <location>
        <begin position="1"/>
        <end position="58"/>
    </location>
</feature>
<protein>
    <submittedName>
        <fullName evidence="3">Uncharacterized protein</fullName>
    </submittedName>
</protein>
<feature type="compositionally biased region" description="Basic and acidic residues" evidence="2">
    <location>
        <begin position="26"/>
        <end position="52"/>
    </location>
</feature>
<comment type="caution">
    <text evidence="3">The sequence shown here is derived from an EMBL/GenBank/DDBJ whole genome shotgun (WGS) entry which is preliminary data.</text>
</comment>
<evidence type="ECO:0000256" key="2">
    <source>
        <dbReference type="SAM" id="MobiDB-lite"/>
    </source>
</evidence>
<gene>
    <name evidence="3" type="ORF">A2401_02650</name>
</gene>
<dbReference type="Proteomes" id="UP000177751">
    <property type="component" value="Unassembled WGS sequence"/>
</dbReference>
<evidence type="ECO:0000313" key="3">
    <source>
        <dbReference type="EMBL" id="OGZ84303.1"/>
    </source>
</evidence>
<dbReference type="STRING" id="1802229.A2401_02650"/>
<reference evidence="3 4" key="1">
    <citation type="journal article" date="2016" name="Nat. Commun.">
        <title>Thousands of microbial genomes shed light on interconnected biogeochemical processes in an aquifer system.</title>
        <authorList>
            <person name="Anantharaman K."/>
            <person name="Brown C.T."/>
            <person name="Hug L.A."/>
            <person name="Sharon I."/>
            <person name="Castelle C.J."/>
            <person name="Probst A.J."/>
            <person name="Thomas B.C."/>
            <person name="Singh A."/>
            <person name="Wilkins M.J."/>
            <person name="Karaoz U."/>
            <person name="Brodie E.L."/>
            <person name="Williams K.H."/>
            <person name="Hubbard S.S."/>
            <person name="Banfield J.F."/>
        </authorList>
    </citation>
    <scope>NUCLEOTIDE SEQUENCE [LARGE SCALE GENOMIC DNA]</scope>
</reference>
<organism evidence="3 4">
    <name type="scientific">Candidatus Staskawiczbacteria bacterium RIFOXYC1_FULL_38_18</name>
    <dbReference type="NCBI Taxonomy" id="1802229"/>
    <lineage>
        <taxon>Bacteria</taxon>
        <taxon>Candidatus Staskawicziibacteriota</taxon>
    </lineage>
</organism>